<dbReference type="SUPFAM" id="SSF64005">
    <property type="entry name" value="Undecaprenyl diphosphate synthase"/>
    <property type="match status" value="1"/>
</dbReference>
<evidence type="ECO:0000256" key="2">
    <source>
        <dbReference type="ARBA" id="ARBA00022679"/>
    </source>
</evidence>
<evidence type="ECO:0000256" key="4">
    <source>
        <dbReference type="RuleBase" id="RU363018"/>
    </source>
</evidence>
<dbReference type="PANTHER" id="PTHR10291:SF43">
    <property type="entry name" value="DEHYDRODOLICHYL DIPHOSPHATE SYNTHASE COMPLEX SUBUNIT DHDDS"/>
    <property type="match status" value="1"/>
</dbReference>
<reference evidence="5 6" key="1">
    <citation type="journal article" date="2012" name="Science">
        <title>The Paleozoic origin of enzymatic lignin decomposition reconstructed from 31 fungal genomes.</title>
        <authorList>
            <person name="Floudas D."/>
            <person name="Binder M."/>
            <person name="Riley R."/>
            <person name="Barry K."/>
            <person name="Blanchette R.A."/>
            <person name="Henrissat B."/>
            <person name="Martinez A.T."/>
            <person name="Otillar R."/>
            <person name="Spatafora J.W."/>
            <person name="Yadav J.S."/>
            <person name="Aerts A."/>
            <person name="Benoit I."/>
            <person name="Boyd A."/>
            <person name="Carlson A."/>
            <person name="Copeland A."/>
            <person name="Coutinho P.M."/>
            <person name="de Vries R.P."/>
            <person name="Ferreira P."/>
            <person name="Findley K."/>
            <person name="Foster B."/>
            <person name="Gaskell J."/>
            <person name="Glotzer D."/>
            <person name="Gorecki P."/>
            <person name="Heitman J."/>
            <person name="Hesse C."/>
            <person name="Hori C."/>
            <person name="Igarashi K."/>
            <person name="Jurgens J.A."/>
            <person name="Kallen N."/>
            <person name="Kersten P."/>
            <person name="Kohler A."/>
            <person name="Kuees U."/>
            <person name="Kumar T.K.A."/>
            <person name="Kuo A."/>
            <person name="LaButti K."/>
            <person name="Larrondo L.F."/>
            <person name="Lindquist E."/>
            <person name="Ling A."/>
            <person name="Lombard V."/>
            <person name="Lucas S."/>
            <person name="Lundell T."/>
            <person name="Martin R."/>
            <person name="McLaughlin D.J."/>
            <person name="Morgenstern I."/>
            <person name="Morin E."/>
            <person name="Murat C."/>
            <person name="Nagy L.G."/>
            <person name="Nolan M."/>
            <person name="Ohm R.A."/>
            <person name="Patyshakuliyeva A."/>
            <person name="Rokas A."/>
            <person name="Ruiz-Duenas F.J."/>
            <person name="Sabat G."/>
            <person name="Salamov A."/>
            <person name="Samejima M."/>
            <person name="Schmutz J."/>
            <person name="Slot J.C."/>
            <person name="St John F."/>
            <person name="Stenlid J."/>
            <person name="Sun H."/>
            <person name="Sun S."/>
            <person name="Syed K."/>
            <person name="Tsang A."/>
            <person name="Wiebenga A."/>
            <person name="Young D."/>
            <person name="Pisabarro A."/>
            <person name="Eastwood D.C."/>
            <person name="Martin F."/>
            <person name="Cullen D."/>
            <person name="Grigoriev I.V."/>
            <person name="Hibbett D.S."/>
        </authorList>
    </citation>
    <scope>NUCLEOTIDE SEQUENCE [LARGE SCALE GENOMIC DNA]</scope>
    <source>
        <strain evidence="5 6">MD-104</strain>
    </source>
</reference>
<dbReference type="NCBIfam" id="TIGR00055">
    <property type="entry name" value="uppS"/>
    <property type="match status" value="1"/>
</dbReference>
<dbReference type="EC" id="2.5.1.-" evidence="4"/>
<dbReference type="PANTHER" id="PTHR10291">
    <property type="entry name" value="DEHYDRODOLICHYL DIPHOSPHATE SYNTHASE FAMILY MEMBER"/>
    <property type="match status" value="1"/>
</dbReference>
<dbReference type="GO" id="GO:0045547">
    <property type="term" value="F:ditrans,polycis-polyprenyl diphosphate synthase [(2E,6E)-farnesyl diphosphate specific] activity"/>
    <property type="evidence" value="ECO:0007669"/>
    <property type="project" value="TreeGrafter"/>
</dbReference>
<accession>A0A2H3J5Y5</accession>
<dbReference type="GO" id="GO:0005783">
    <property type="term" value="C:endoplasmic reticulum"/>
    <property type="evidence" value="ECO:0007669"/>
    <property type="project" value="TreeGrafter"/>
</dbReference>
<name>A0A2H3J5Y5_WOLCO</name>
<dbReference type="InterPro" id="IPR036424">
    <property type="entry name" value="UPP_synth-like_sf"/>
</dbReference>
<evidence type="ECO:0000256" key="1">
    <source>
        <dbReference type="ARBA" id="ARBA00005432"/>
    </source>
</evidence>
<dbReference type="GO" id="GO:0016094">
    <property type="term" value="P:polyprenol biosynthetic process"/>
    <property type="evidence" value="ECO:0007669"/>
    <property type="project" value="TreeGrafter"/>
</dbReference>
<keyword evidence="6" id="KW-1185">Reference proteome</keyword>
<dbReference type="PROSITE" id="PS01066">
    <property type="entry name" value="UPP_SYNTHASE"/>
    <property type="match status" value="1"/>
</dbReference>
<sequence>MISFVSRCLRGLADKTASKIQDIVLAILAAGPVPRHVAFVMDGNRRYARMHQRRVQEGHAEGFLALRRVLEVCMKLNVRCVSAYAFAIENFKRSPEEVEALMDLAESRLLEICQYGELLDQYGVRLNVIGKTALLPDRVRAAINKAESMTRHNDRAILNLCMPYAARDDMATAVEAVVQDALENDPDHEITEADIEAHLMTTIAGSPPLDVLVRTSGARRLSDYLLWQCCEDTQLQFSKTYWPDFGLWDLIPIILDYQRKVWSTPISAS</sequence>
<dbReference type="CDD" id="cd00475">
    <property type="entry name" value="Cis_IPPS"/>
    <property type="match status" value="1"/>
</dbReference>
<dbReference type="OMA" id="FDRRDLW"/>
<dbReference type="HAMAP" id="MF_01139">
    <property type="entry name" value="ISPT"/>
    <property type="match status" value="1"/>
</dbReference>
<dbReference type="AlphaFoldDB" id="A0A2H3J5Y5"/>
<gene>
    <name evidence="5" type="ORF">WOLCODRAFT_160928</name>
</gene>
<dbReference type="Pfam" id="PF01255">
    <property type="entry name" value="Prenyltransf"/>
    <property type="match status" value="1"/>
</dbReference>
<protein>
    <recommendedName>
        <fullName evidence="4">Alkyl transferase</fullName>
        <ecNumber evidence="4">2.5.1.-</ecNumber>
    </recommendedName>
</protein>
<dbReference type="GO" id="GO:0016020">
    <property type="term" value="C:membrane"/>
    <property type="evidence" value="ECO:0007669"/>
    <property type="project" value="TreeGrafter"/>
</dbReference>
<keyword evidence="3" id="KW-0460">Magnesium</keyword>
<proteinExistence type="inferred from homology"/>
<evidence type="ECO:0000313" key="6">
    <source>
        <dbReference type="Proteomes" id="UP000218811"/>
    </source>
</evidence>
<dbReference type="InterPro" id="IPR018520">
    <property type="entry name" value="UPP_synth-like_CS"/>
</dbReference>
<dbReference type="Proteomes" id="UP000218811">
    <property type="component" value="Unassembled WGS sequence"/>
</dbReference>
<comment type="similarity">
    <text evidence="1 4">Belongs to the UPP synthase family.</text>
</comment>
<dbReference type="EMBL" id="KB467942">
    <property type="protein sequence ID" value="PCH37650.1"/>
    <property type="molecule type" value="Genomic_DNA"/>
</dbReference>
<dbReference type="InterPro" id="IPR001441">
    <property type="entry name" value="UPP_synth-like"/>
</dbReference>
<dbReference type="STRING" id="742152.A0A2H3J5Y5"/>
<dbReference type="GO" id="GO:1904423">
    <property type="term" value="C:dehydrodolichyl diphosphate synthase complex"/>
    <property type="evidence" value="ECO:0007669"/>
    <property type="project" value="TreeGrafter"/>
</dbReference>
<dbReference type="FunFam" id="3.40.1180.10:FF:000005">
    <property type="entry name" value="Alkyl transferase"/>
    <property type="match status" value="1"/>
</dbReference>
<dbReference type="Gene3D" id="3.40.1180.10">
    <property type="entry name" value="Decaprenyl diphosphate synthase-like"/>
    <property type="match status" value="1"/>
</dbReference>
<evidence type="ECO:0000256" key="3">
    <source>
        <dbReference type="ARBA" id="ARBA00022842"/>
    </source>
</evidence>
<dbReference type="OrthoDB" id="4173905at2759"/>
<organism evidence="5 6">
    <name type="scientific">Wolfiporia cocos (strain MD-104)</name>
    <name type="common">Brown rot fungus</name>
    <dbReference type="NCBI Taxonomy" id="742152"/>
    <lineage>
        <taxon>Eukaryota</taxon>
        <taxon>Fungi</taxon>
        <taxon>Dikarya</taxon>
        <taxon>Basidiomycota</taxon>
        <taxon>Agaricomycotina</taxon>
        <taxon>Agaricomycetes</taxon>
        <taxon>Polyporales</taxon>
        <taxon>Phaeolaceae</taxon>
        <taxon>Wolfiporia</taxon>
    </lineage>
</organism>
<dbReference type="GO" id="GO:0005811">
    <property type="term" value="C:lipid droplet"/>
    <property type="evidence" value="ECO:0007669"/>
    <property type="project" value="TreeGrafter"/>
</dbReference>
<keyword evidence="2 4" id="KW-0808">Transferase</keyword>
<evidence type="ECO:0000313" key="5">
    <source>
        <dbReference type="EMBL" id="PCH37650.1"/>
    </source>
</evidence>